<feature type="region of interest" description="Disordered" evidence="1">
    <location>
        <begin position="111"/>
        <end position="281"/>
    </location>
</feature>
<feature type="compositionally biased region" description="Polar residues" evidence="1">
    <location>
        <begin position="175"/>
        <end position="184"/>
    </location>
</feature>
<keyword evidence="3" id="KW-1185">Reference proteome</keyword>
<feature type="region of interest" description="Disordered" evidence="1">
    <location>
        <begin position="381"/>
        <end position="409"/>
    </location>
</feature>
<organism evidence="2 3">
    <name type="scientific">Cylindrotheca closterium</name>
    <dbReference type="NCBI Taxonomy" id="2856"/>
    <lineage>
        <taxon>Eukaryota</taxon>
        <taxon>Sar</taxon>
        <taxon>Stramenopiles</taxon>
        <taxon>Ochrophyta</taxon>
        <taxon>Bacillariophyta</taxon>
        <taxon>Bacillariophyceae</taxon>
        <taxon>Bacillariophycidae</taxon>
        <taxon>Bacillariales</taxon>
        <taxon>Bacillariaceae</taxon>
        <taxon>Cylindrotheca</taxon>
    </lineage>
</organism>
<feature type="region of interest" description="Disordered" evidence="1">
    <location>
        <begin position="1"/>
        <end position="28"/>
    </location>
</feature>
<dbReference type="EMBL" id="CAKOGP040001736">
    <property type="protein sequence ID" value="CAJ1947901.1"/>
    <property type="molecule type" value="Genomic_DNA"/>
</dbReference>
<feature type="compositionally biased region" description="Acidic residues" evidence="1">
    <location>
        <begin position="236"/>
        <end position="260"/>
    </location>
</feature>
<name>A0AAD2JGL2_9STRA</name>
<reference evidence="2" key="1">
    <citation type="submission" date="2023-08" db="EMBL/GenBank/DDBJ databases">
        <authorList>
            <person name="Audoor S."/>
            <person name="Bilcke G."/>
        </authorList>
    </citation>
    <scope>NUCLEOTIDE SEQUENCE</scope>
</reference>
<dbReference type="Proteomes" id="UP001295423">
    <property type="component" value="Unassembled WGS sequence"/>
</dbReference>
<evidence type="ECO:0000313" key="3">
    <source>
        <dbReference type="Proteomes" id="UP001295423"/>
    </source>
</evidence>
<dbReference type="AlphaFoldDB" id="A0AAD2JGL2"/>
<comment type="caution">
    <text evidence="2">The sequence shown here is derived from an EMBL/GenBank/DDBJ whole genome shotgun (WGS) entry which is preliminary data.</text>
</comment>
<feature type="compositionally biased region" description="Polar residues" evidence="1">
    <location>
        <begin position="152"/>
        <end position="168"/>
    </location>
</feature>
<protein>
    <submittedName>
        <fullName evidence="2">Uncharacterized protein</fullName>
    </submittedName>
</protein>
<accession>A0AAD2JGL2</accession>
<evidence type="ECO:0000256" key="1">
    <source>
        <dbReference type="SAM" id="MobiDB-lite"/>
    </source>
</evidence>
<feature type="compositionally biased region" description="Acidic residues" evidence="1">
    <location>
        <begin position="201"/>
        <end position="227"/>
    </location>
</feature>
<evidence type="ECO:0000313" key="2">
    <source>
        <dbReference type="EMBL" id="CAJ1947901.1"/>
    </source>
</evidence>
<proteinExistence type="predicted"/>
<gene>
    <name evidence="2" type="ORF">CYCCA115_LOCUS11365</name>
</gene>
<sequence length="427" mass="47313">MKHMERYLAATSGKDNKKSSDVDSAAGSHEAVLVKVQTDSLSRNLGKVAQKSPNRGKKNVLEITSHAVGGIRQSTSSFSRIGGDFACDMSIYDEVTIAEETVMEDEEEIIEEEELSEEEEVIDEEDEAYAWDGSKHSNSQRSRLSHRFPSRSFKNTMDGSASTRSSTMYDEETVVSESANSRVSKMSFYDEETVAEQTVTESDEMEEQTVVDGNLDDYENGDDDGDDGSGGNNSDLDSDDGMPEDDDDEEEEEEVDEDEGFSLSFRRDSSNSQPARVSDITLDHSSWAHDMDSEFGDDEHEHHIPSKGEEGYCLKFKEGNFRSSLVAPASTPTTKFPAPVTNKFIPSNKFAAPPIAMDMKTSTFAPKSAPPRVSIMQQFANKPLPAVTEASARKERGEKKKKPPKSFEGAGEKKELFLFWERKSSLA</sequence>
<feature type="compositionally biased region" description="Acidic residues" evidence="1">
    <location>
        <begin position="111"/>
        <end position="129"/>
    </location>
</feature>